<dbReference type="SUPFAM" id="SSF54593">
    <property type="entry name" value="Glyoxalase/Bleomycin resistance protein/Dihydroxybiphenyl dioxygenase"/>
    <property type="match status" value="1"/>
</dbReference>
<dbReference type="Gene3D" id="3.10.180.10">
    <property type="entry name" value="2,3-Dihydroxybiphenyl 1,2-Dioxygenase, domain 1"/>
    <property type="match status" value="1"/>
</dbReference>
<dbReference type="GO" id="GO:0046677">
    <property type="term" value="P:response to antibiotic"/>
    <property type="evidence" value="ECO:0007669"/>
    <property type="project" value="UniProtKB-KW"/>
</dbReference>
<accession>A0A3D9CI22</accession>
<dbReference type="EMBL" id="QNUE01000015">
    <property type="protein sequence ID" value="REC65364.1"/>
    <property type="molecule type" value="Genomic_DNA"/>
</dbReference>
<dbReference type="PROSITE" id="PS51819">
    <property type="entry name" value="VOC"/>
    <property type="match status" value="1"/>
</dbReference>
<feature type="domain" description="VOC" evidence="4">
    <location>
        <begin position="2"/>
        <end position="119"/>
    </location>
</feature>
<sequence>MEAKQIIPVLRIFDYRKTIEFYINWLGFEIVWEHHFEENTPVYMEVKKDNIILHLSEHHGDGTPGSHVFIWADGISEYHRELLAKKYKYNRPGLEKTFYNAVSFTVNDPFGNKIIFNEEFDEEKHGSLEFYSIH</sequence>
<dbReference type="RefSeq" id="WP_115962734.1">
    <property type="nucleotide sequence ID" value="NZ_CBCRVL010000019.1"/>
</dbReference>
<reference evidence="5 6" key="1">
    <citation type="journal article" date="2007" name="Int. J. Syst. Evol. Microbiol.">
        <title>Chryseobacterium flavum sp. nov., isolated from polluted soil.</title>
        <authorList>
            <person name="Zhou Y."/>
            <person name="Dong J."/>
            <person name="Wang X."/>
            <person name="Huang X."/>
            <person name="Zhang K.Y."/>
            <person name="Zhang Y.Q."/>
            <person name="Guo Y.F."/>
            <person name="Lai R."/>
            <person name="Li W.J."/>
        </authorList>
    </citation>
    <scope>NUCLEOTIDE SEQUENCE [LARGE SCALE GENOMIC DNA]</scope>
    <source>
        <strain evidence="5 6">KCTC 12877</strain>
    </source>
</reference>
<dbReference type="OrthoDB" id="9803104at2"/>
<evidence type="ECO:0000256" key="2">
    <source>
        <dbReference type="ARBA" id="ARBA00021572"/>
    </source>
</evidence>
<dbReference type="InterPro" id="IPR037523">
    <property type="entry name" value="VOC_core"/>
</dbReference>
<dbReference type="InterPro" id="IPR029068">
    <property type="entry name" value="Glyas_Bleomycin-R_OHBP_Dase"/>
</dbReference>
<organism evidence="5 6">
    <name type="scientific">Chryseobacterium flavum</name>
    <dbReference type="NCBI Taxonomy" id="415851"/>
    <lineage>
        <taxon>Bacteria</taxon>
        <taxon>Pseudomonadati</taxon>
        <taxon>Bacteroidota</taxon>
        <taxon>Flavobacteriia</taxon>
        <taxon>Flavobacteriales</taxon>
        <taxon>Weeksellaceae</taxon>
        <taxon>Chryseobacterium group</taxon>
        <taxon>Chryseobacterium</taxon>
    </lineage>
</organism>
<keyword evidence="6" id="KW-1185">Reference proteome</keyword>
<dbReference type="Pfam" id="PF19581">
    <property type="entry name" value="Glyoxalase_7"/>
    <property type="match status" value="1"/>
</dbReference>
<comment type="similarity">
    <text evidence="1">Belongs to the bleomycin resistance protein family.</text>
</comment>
<dbReference type="Proteomes" id="UP000256769">
    <property type="component" value="Unassembled WGS sequence"/>
</dbReference>
<protein>
    <recommendedName>
        <fullName evidence="2">Bleomycin resistance protein</fullName>
    </recommendedName>
</protein>
<name>A0A3D9CI22_9FLAO</name>
<comment type="caution">
    <text evidence="5">The sequence shown here is derived from an EMBL/GenBank/DDBJ whole genome shotgun (WGS) entry which is preliminary data.</text>
</comment>
<proteinExistence type="inferred from homology"/>
<dbReference type="InterPro" id="IPR000335">
    <property type="entry name" value="Bleomycin-R"/>
</dbReference>
<evidence type="ECO:0000313" key="6">
    <source>
        <dbReference type="Proteomes" id="UP000256769"/>
    </source>
</evidence>
<dbReference type="AlphaFoldDB" id="A0A3D9CI22"/>
<evidence type="ECO:0000256" key="1">
    <source>
        <dbReference type="ARBA" id="ARBA00011051"/>
    </source>
</evidence>
<evidence type="ECO:0000313" key="5">
    <source>
        <dbReference type="EMBL" id="REC65364.1"/>
    </source>
</evidence>
<evidence type="ECO:0000256" key="3">
    <source>
        <dbReference type="ARBA" id="ARBA00023251"/>
    </source>
</evidence>
<gene>
    <name evidence="5" type="ORF">DRF59_16620</name>
</gene>
<evidence type="ECO:0000259" key="4">
    <source>
        <dbReference type="PROSITE" id="PS51819"/>
    </source>
</evidence>
<keyword evidence="3" id="KW-0046">Antibiotic resistance</keyword>